<evidence type="ECO:0000256" key="1">
    <source>
        <dbReference type="ARBA" id="ARBA00004191"/>
    </source>
</evidence>
<dbReference type="SUPFAM" id="SSF63817">
    <property type="entry name" value="Sortase"/>
    <property type="match status" value="1"/>
</dbReference>
<protein>
    <recommendedName>
        <fullName evidence="10">Sortase</fullName>
    </recommendedName>
</protein>
<keyword evidence="5" id="KW-0378">Hydrolase</keyword>
<dbReference type="Gene3D" id="2.40.260.10">
    <property type="entry name" value="Sortase"/>
    <property type="match status" value="1"/>
</dbReference>
<dbReference type="GO" id="GO:0007155">
    <property type="term" value="P:cell adhesion"/>
    <property type="evidence" value="ECO:0007669"/>
    <property type="project" value="InterPro"/>
</dbReference>
<dbReference type="InterPro" id="IPR008966">
    <property type="entry name" value="Adhesion_dom_sf"/>
</dbReference>
<feature type="active site" description="Acyl-thioester intermediate" evidence="7">
    <location>
        <position position="689"/>
    </location>
</feature>
<evidence type="ECO:0000313" key="9">
    <source>
        <dbReference type="Proteomes" id="UP000186705"/>
    </source>
</evidence>
<organism evidence="8 9">
    <name type="scientific">Dubosiella newyorkensis</name>
    <dbReference type="NCBI Taxonomy" id="1862672"/>
    <lineage>
        <taxon>Bacteria</taxon>
        <taxon>Bacillati</taxon>
        <taxon>Bacillota</taxon>
        <taxon>Erysipelotrichia</taxon>
        <taxon>Erysipelotrichales</taxon>
        <taxon>Erysipelotrichaceae</taxon>
        <taxon>Dubosiella</taxon>
    </lineage>
</organism>
<dbReference type="InterPro" id="IPR023365">
    <property type="entry name" value="Sortase_dom-sf"/>
</dbReference>
<accession>A0A1U7NN11</accession>
<dbReference type="Gene3D" id="2.60.40.1280">
    <property type="match status" value="1"/>
</dbReference>
<proteinExistence type="predicted"/>
<evidence type="ECO:0000256" key="2">
    <source>
        <dbReference type="ARBA" id="ARBA00022512"/>
    </source>
</evidence>
<dbReference type="CDD" id="cd00004">
    <property type="entry name" value="Sortase"/>
    <property type="match status" value="1"/>
</dbReference>
<dbReference type="Pfam" id="PF04203">
    <property type="entry name" value="Sortase"/>
    <property type="match status" value="1"/>
</dbReference>
<dbReference type="EMBL" id="MPKA01000062">
    <property type="protein sequence ID" value="OLU46679.1"/>
    <property type="molecule type" value="Genomic_DNA"/>
</dbReference>
<feature type="active site" description="Proton donor/acceptor" evidence="7">
    <location>
        <position position="632"/>
    </location>
</feature>
<evidence type="ECO:0008006" key="10">
    <source>
        <dbReference type="Google" id="ProtNLM"/>
    </source>
</evidence>
<dbReference type="GeneID" id="78275459"/>
<sequence>MNHPSYSCLASKIKTSIIWIVVILLQTYTLFSPLQTYAEENSLHPLDGHINTISWEVERQYDTNFEPLDSQQPIEIKPENTYRLTIDYELPAQTLNTNKTQCLYTLPSQFRINTQRTGPIKSGNTEVGTYTIDTNGNITLTYNDNLITENQTKTIYGSLNFELNGSEIQLRQETETVPFTDTIKHQLTKPNTNPDPDPETGTLYVQKEGEKINETTAQYTIRIQAYENTQPITIVDTLKEGKASYDQTSFTIKKDNETIQATPTFENNTFQLQLPALETNQTYTITYNVLSDPLKNNETNQIQNLVETQNGNQTINVYGPVITFTRNILEKTGKRNNDGTITWTIQLNQDKENLKGYTLKDQFNQEEKIIQAKIEPALDGQDTITLPHTFEQNNTNTYTITYTTDPEVLINNQQTLNKAILEKGEETIEQETSVYIEEAHTYKPLKKQGNKITLTKDNNYETEWTLTINLDQGSLAKNWTITDQLEGGSNTHYTNQQKEALIKEIQTKFNTTNNQPTTNGFTSEQLTFEWTDIDERGQTKSFKITGKQPLPKGTKIDIQYTNITQVENEATLSNKAKITDRHQEQKSDPRFFGQPLIPTLELPVLSTYSQEAMDQYPCLYASDEDHLVICAHNADSHFGRIQQLGFGDPITIQTTTSSYQYKIEKVEILEPSEVDRMVDSEYGLTLFTCTPYGVHRVAVRARLVS</sequence>
<dbReference type="AlphaFoldDB" id="A0A1U7NN11"/>
<evidence type="ECO:0000313" key="8">
    <source>
        <dbReference type="EMBL" id="OLU46679.1"/>
    </source>
</evidence>
<evidence type="ECO:0000256" key="5">
    <source>
        <dbReference type="ARBA" id="ARBA00022801"/>
    </source>
</evidence>
<keyword evidence="6" id="KW-0572">Peptidoglycan-anchor</keyword>
<evidence type="ECO:0000256" key="4">
    <source>
        <dbReference type="ARBA" id="ARBA00022729"/>
    </source>
</evidence>
<comment type="caution">
    <text evidence="8">The sequence shown here is derived from an EMBL/GenBank/DDBJ whole genome shotgun (WGS) entry which is preliminary data.</text>
</comment>
<name>A0A1U7NN11_9FIRM</name>
<evidence type="ECO:0000256" key="6">
    <source>
        <dbReference type="ARBA" id="ARBA00023088"/>
    </source>
</evidence>
<dbReference type="GO" id="GO:0016787">
    <property type="term" value="F:hydrolase activity"/>
    <property type="evidence" value="ECO:0007669"/>
    <property type="project" value="UniProtKB-KW"/>
</dbReference>
<dbReference type="Proteomes" id="UP000186705">
    <property type="component" value="Unassembled WGS sequence"/>
</dbReference>
<dbReference type="Gene3D" id="2.60.40.740">
    <property type="match status" value="1"/>
</dbReference>
<dbReference type="SUPFAM" id="SSF49401">
    <property type="entry name" value="Bacterial adhesins"/>
    <property type="match status" value="2"/>
</dbReference>
<dbReference type="RefSeq" id="WP_076341328.1">
    <property type="nucleotide sequence ID" value="NZ_JBGNFS010000008.1"/>
</dbReference>
<keyword evidence="4" id="KW-0732">Signal</keyword>
<dbReference type="InterPro" id="IPR011252">
    <property type="entry name" value="Fibrogen-bd_dom1"/>
</dbReference>
<dbReference type="OrthoDB" id="2328774at2"/>
<dbReference type="STRING" id="1862672.BO225_05805"/>
<dbReference type="InterPro" id="IPR005754">
    <property type="entry name" value="Sortase"/>
</dbReference>
<evidence type="ECO:0000256" key="3">
    <source>
        <dbReference type="ARBA" id="ARBA00022525"/>
    </source>
</evidence>
<keyword evidence="9" id="KW-1185">Reference proteome</keyword>
<evidence type="ECO:0000256" key="7">
    <source>
        <dbReference type="PIRSR" id="PIRSR605754-1"/>
    </source>
</evidence>
<keyword evidence="3" id="KW-0964">Secreted</keyword>
<comment type="subcellular location">
    <subcellularLocation>
        <location evidence="1">Secreted</location>
        <location evidence="1">Cell wall</location>
    </subcellularLocation>
</comment>
<reference evidence="8 9" key="1">
    <citation type="submission" date="2016-11" db="EMBL/GenBank/DDBJ databases">
        <title>Description of two novel members of the family Erysipelotrichaceae: Ileibacterium lipovorans gen. nov., sp. nov. and Dubosiella newyorkensis, gen. nov., sp. nov.</title>
        <authorList>
            <person name="Cox L.M."/>
            <person name="Sohn J."/>
            <person name="Tyrrell K.L."/>
            <person name="Citron D.M."/>
            <person name="Lawson P.A."/>
            <person name="Patel N.B."/>
            <person name="Iizumi T."/>
            <person name="Perez-Perez G.I."/>
            <person name="Goldstein E.J."/>
            <person name="Blaser M.J."/>
        </authorList>
    </citation>
    <scope>NUCLEOTIDE SEQUENCE [LARGE SCALE GENOMIC DNA]</scope>
    <source>
        <strain evidence="8 9">NYU-BL-A4</strain>
    </source>
</reference>
<gene>
    <name evidence="8" type="ORF">BO225_05805</name>
</gene>
<keyword evidence="2" id="KW-0134">Cell wall</keyword>